<evidence type="ECO:0000256" key="9">
    <source>
        <dbReference type="ARBA" id="ARBA00023180"/>
    </source>
</evidence>
<dbReference type="SUPFAM" id="SSF81321">
    <property type="entry name" value="Family A G protein-coupled receptor-like"/>
    <property type="match status" value="2"/>
</dbReference>
<keyword evidence="8" id="KW-0675">Receptor</keyword>
<name>A0A075A3C2_OPIVI</name>
<evidence type="ECO:0000313" key="13">
    <source>
        <dbReference type="EMBL" id="KER32747.1"/>
    </source>
</evidence>
<sequence length="393" mass="44323">MNVKHLRIAIGVQPQSVIIILYFTYCAGMSSLNYSDKLNTSRFHNTTPSTTNLTQAWRLMDIFIFITSCLFVIIAAVGLLGNLLVICVLTSTSNRLVYETFCIGLACTDFTYLILTSPITVSQYYLNSWIFGLFWCKVFNFVVQHKRQNMNVKHLRIAIGVQPQSVIIILYFTYCAGMSSLNYSDKLNTSRFHNTTPSTTNLTQAWRLMDIFIFITSCLFVIIAAVGLLGNLLVICVLTSTSNRLVYETFCIGLACTDFTYLILTSPITVSQYYLNSWIFGLFWCKVFNFVVQVTVFSTAFMLLGLTTSRFLSVVLPWQNLKMTELQARLACLAAWCAAKRAPNHVAELFGLFEIVCMSQKSDGRKAMSSVYTKSVSDRLVGALTIRMLVARK</sequence>
<dbReference type="Gene3D" id="1.20.1070.10">
    <property type="entry name" value="Rhodopsin 7-helix transmembrane proteins"/>
    <property type="match status" value="2"/>
</dbReference>
<dbReference type="AlphaFoldDB" id="A0A075A3C2"/>
<dbReference type="EMBL" id="KL596631">
    <property type="protein sequence ID" value="KER32747.1"/>
    <property type="molecule type" value="Genomic_DNA"/>
</dbReference>
<feature type="transmembrane region" description="Helical" evidence="11">
    <location>
        <begin position="62"/>
        <end position="89"/>
    </location>
</feature>
<keyword evidence="7" id="KW-1015">Disulfide bond</keyword>
<keyword evidence="6 11" id="KW-0472">Membrane</keyword>
<feature type="transmembrane region" description="Helical" evidence="11">
    <location>
        <begin position="126"/>
        <end position="143"/>
    </location>
</feature>
<evidence type="ECO:0000256" key="5">
    <source>
        <dbReference type="ARBA" id="ARBA00023040"/>
    </source>
</evidence>
<proteinExistence type="predicted"/>
<feature type="transmembrane region" description="Helical" evidence="11">
    <location>
        <begin position="12"/>
        <end position="32"/>
    </location>
</feature>
<feature type="transmembrane region" description="Helical" evidence="11">
    <location>
        <begin position="211"/>
        <end position="238"/>
    </location>
</feature>
<dbReference type="PROSITE" id="PS50262">
    <property type="entry name" value="G_PROTEIN_RECEP_F1_2"/>
    <property type="match status" value="2"/>
</dbReference>
<evidence type="ECO:0000256" key="2">
    <source>
        <dbReference type="ARBA" id="ARBA00022475"/>
    </source>
</evidence>
<evidence type="ECO:0000256" key="6">
    <source>
        <dbReference type="ARBA" id="ARBA00023136"/>
    </source>
</evidence>
<dbReference type="Pfam" id="PF00001">
    <property type="entry name" value="7tm_1"/>
    <property type="match status" value="1"/>
</dbReference>
<evidence type="ECO:0000256" key="1">
    <source>
        <dbReference type="ARBA" id="ARBA00004651"/>
    </source>
</evidence>
<feature type="transmembrane region" description="Helical" evidence="11">
    <location>
        <begin position="278"/>
        <end position="304"/>
    </location>
</feature>
<feature type="domain" description="G-protein coupled receptors family 1 profile" evidence="12">
    <location>
        <begin position="230"/>
        <end position="336"/>
    </location>
</feature>
<dbReference type="Proteomes" id="UP000054324">
    <property type="component" value="Unassembled WGS sequence"/>
</dbReference>
<evidence type="ECO:0000256" key="7">
    <source>
        <dbReference type="ARBA" id="ARBA00023157"/>
    </source>
</evidence>
<protein>
    <recommendedName>
        <fullName evidence="12">G-protein coupled receptors family 1 profile domain-containing protein</fullName>
    </recommendedName>
</protein>
<keyword evidence="2" id="KW-1003">Cell membrane</keyword>
<feature type="domain" description="G-protein coupled receptors family 1 profile" evidence="12">
    <location>
        <begin position="81"/>
        <end position="142"/>
    </location>
</feature>
<evidence type="ECO:0000256" key="11">
    <source>
        <dbReference type="SAM" id="Phobius"/>
    </source>
</evidence>
<comment type="subcellular location">
    <subcellularLocation>
        <location evidence="1">Cell membrane</location>
        <topology evidence="1">Multi-pass membrane protein</topology>
    </subcellularLocation>
</comment>
<dbReference type="GeneID" id="20315422"/>
<dbReference type="InterPro" id="IPR017452">
    <property type="entry name" value="GPCR_Rhodpsn_7TM"/>
</dbReference>
<reference evidence="13 14" key="1">
    <citation type="submission" date="2013-11" db="EMBL/GenBank/DDBJ databases">
        <title>Opisthorchis viverrini - life in the bile duct.</title>
        <authorList>
            <person name="Young N.D."/>
            <person name="Nagarajan N."/>
            <person name="Lin S.J."/>
            <person name="Korhonen P.K."/>
            <person name="Jex A.R."/>
            <person name="Hall R.S."/>
            <person name="Safavi-Hemami H."/>
            <person name="Kaewkong W."/>
            <person name="Bertrand D."/>
            <person name="Gao S."/>
            <person name="Seet Q."/>
            <person name="Wongkham S."/>
            <person name="Teh B.T."/>
            <person name="Wongkham C."/>
            <person name="Intapan P.M."/>
            <person name="Maleewong W."/>
            <person name="Yang X."/>
            <person name="Hu M."/>
            <person name="Wang Z."/>
            <person name="Hofmann A."/>
            <person name="Sternberg P.W."/>
            <person name="Tan P."/>
            <person name="Wang J."/>
            <person name="Gasser R.B."/>
        </authorList>
    </citation>
    <scope>NUCLEOTIDE SEQUENCE [LARGE SCALE GENOMIC DNA]</scope>
</reference>
<organism evidence="13 14">
    <name type="scientific">Opisthorchis viverrini</name>
    <name type="common">Southeast Asian liver fluke</name>
    <dbReference type="NCBI Taxonomy" id="6198"/>
    <lineage>
        <taxon>Eukaryota</taxon>
        <taxon>Metazoa</taxon>
        <taxon>Spiralia</taxon>
        <taxon>Lophotrochozoa</taxon>
        <taxon>Platyhelminthes</taxon>
        <taxon>Trematoda</taxon>
        <taxon>Digenea</taxon>
        <taxon>Opisthorchiida</taxon>
        <taxon>Opisthorchiata</taxon>
        <taxon>Opisthorchiidae</taxon>
        <taxon>Opisthorchis</taxon>
    </lineage>
</organism>
<evidence type="ECO:0000256" key="10">
    <source>
        <dbReference type="ARBA" id="ARBA00023224"/>
    </source>
</evidence>
<feature type="transmembrane region" description="Helical" evidence="11">
    <location>
        <begin position="96"/>
        <end position="114"/>
    </location>
</feature>
<accession>A0A075A3C2</accession>
<dbReference type="PANTHER" id="PTHR45695:SF23">
    <property type="entry name" value="GALANIN-LIKE G-PROTEIN COUPLED RECEPTOR NPR-9"/>
    <property type="match status" value="1"/>
</dbReference>
<dbReference type="CTD" id="20315422"/>
<feature type="transmembrane region" description="Helical" evidence="11">
    <location>
        <begin position="155"/>
        <end position="174"/>
    </location>
</feature>
<evidence type="ECO:0000313" key="14">
    <source>
        <dbReference type="Proteomes" id="UP000054324"/>
    </source>
</evidence>
<dbReference type="KEGG" id="ovi:T265_01234"/>
<evidence type="ECO:0000256" key="8">
    <source>
        <dbReference type="ARBA" id="ARBA00023170"/>
    </source>
</evidence>
<evidence type="ECO:0000256" key="3">
    <source>
        <dbReference type="ARBA" id="ARBA00022692"/>
    </source>
</evidence>
<dbReference type="PANTHER" id="PTHR45695">
    <property type="entry name" value="LEUCOKININ RECEPTOR-RELATED"/>
    <property type="match status" value="1"/>
</dbReference>
<gene>
    <name evidence="13" type="ORF">T265_01234</name>
</gene>
<feature type="transmembrane region" description="Helical" evidence="11">
    <location>
        <begin position="245"/>
        <end position="266"/>
    </location>
</feature>
<dbReference type="InterPro" id="IPR000276">
    <property type="entry name" value="GPCR_Rhodpsn"/>
</dbReference>
<keyword evidence="4 11" id="KW-1133">Transmembrane helix</keyword>
<dbReference type="OrthoDB" id="2132067at2759"/>
<dbReference type="GO" id="GO:0005886">
    <property type="term" value="C:plasma membrane"/>
    <property type="evidence" value="ECO:0007669"/>
    <property type="project" value="UniProtKB-SubCell"/>
</dbReference>
<dbReference type="GO" id="GO:0004930">
    <property type="term" value="F:G protein-coupled receptor activity"/>
    <property type="evidence" value="ECO:0007669"/>
    <property type="project" value="UniProtKB-KW"/>
</dbReference>
<dbReference type="PRINTS" id="PR00237">
    <property type="entry name" value="GPCRRHODOPSN"/>
</dbReference>
<dbReference type="RefSeq" id="XP_009163483.1">
    <property type="nucleotide sequence ID" value="XM_009165219.1"/>
</dbReference>
<keyword evidence="10" id="KW-0807">Transducer</keyword>
<keyword evidence="3 11" id="KW-0812">Transmembrane</keyword>
<evidence type="ECO:0000256" key="4">
    <source>
        <dbReference type="ARBA" id="ARBA00022989"/>
    </source>
</evidence>
<evidence type="ECO:0000259" key="12">
    <source>
        <dbReference type="PROSITE" id="PS50262"/>
    </source>
</evidence>
<keyword evidence="14" id="KW-1185">Reference proteome</keyword>
<dbReference type="STRING" id="6198.A0A075A3C2"/>
<keyword evidence="5" id="KW-0297">G-protein coupled receptor</keyword>
<keyword evidence="9" id="KW-0325">Glycoprotein</keyword>